<dbReference type="PANTHER" id="PTHR43798">
    <property type="entry name" value="MONOACYLGLYCEROL LIPASE"/>
    <property type="match status" value="1"/>
</dbReference>
<dbReference type="GO" id="GO:0047372">
    <property type="term" value="F:monoacylglycerol lipase activity"/>
    <property type="evidence" value="ECO:0007669"/>
    <property type="project" value="TreeGrafter"/>
</dbReference>
<dbReference type="PANTHER" id="PTHR43798:SF5">
    <property type="entry name" value="MONOACYLGLYCEROL LIPASE ABHD6"/>
    <property type="match status" value="1"/>
</dbReference>
<reference evidence="3" key="1">
    <citation type="journal article" date="2014" name="Proc. Natl. Acad. Sci. U.S.A.">
        <title>Extensive sampling of basidiomycete genomes demonstrates inadequacy of the white-rot/brown-rot paradigm for wood decay fungi.</title>
        <authorList>
            <person name="Riley R."/>
            <person name="Salamov A.A."/>
            <person name="Brown D.W."/>
            <person name="Nagy L.G."/>
            <person name="Floudas D."/>
            <person name="Held B.W."/>
            <person name="Levasseur A."/>
            <person name="Lombard V."/>
            <person name="Morin E."/>
            <person name="Otillar R."/>
            <person name="Lindquist E.A."/>
            <person name="Sun H."/>
            <person name="LaButti K.M."/>
            <person name="Schmutz J."/>
            <person name="Jabbour D."/>
            <person name="Luo H."/>
            <person name="Baker S.E."/>
            <person name="Pisabarro A.G."/>
            <person name="Walton J.D."/>
            <person name="Blanchette R.A."/>
            <person name="Henrissat B."/>
            <person name="Martin F."/>
            <person name="Cullen D."/>
            <person name="Hibbett D.S."/>
            <person name="Grigoriev I.V."/>
        </authorList>
    </citation>
    <scope>NUCLEOTIDE SEQUENCE [LARGE SCALE GENOMIC DNA]</scope>
    <source>
        <strain evidence="3">MUCL 33604</strain>
    </source>
</reference>
<dbReference type="InterPro" id="IPR050266">
    <property type="entry name" value="AB_hydrolase_sf"/>
</dbReference>
<keyword evidence="3" id="KW-1185">Reference proteome</keyword>
<dbReference type="GO" id="GO:0046464">
    <property type="term" value="P:acylglycerol catabolic process"/>
    <property type="evidence" value="ECO:0007669"/>
    <property type="project" value="TreeGrafter"/>
</dbReference>
<name>A0A067PE43_9AGAM</name>
<dbReference type="Pfam" id="PF12697">
    <property type="entry name" value="Abhydrolase_6"/>
    <property type="match status" value="1"/>
</dbReference>
<dbReference type="SUPFAM" id="SSF53474">
    <property type="entry name" value="alpha/beta-Hydrolases"/>
    <property type="match status" value="1"/>
</dbReference>
<dbReference type="OrthoDB" id="2498029at2759"/>
<dbReference type="STRING" id="933084.A0A067PE43"/>
<dbReference type="HOGENOM" id="CLU_020336_50_4_1"/>
<evidence type="ECO:0000313" key="2">
    <source>
        <dbReference type="EMBL" id="KDQ52105.1"/>
    </source>
</evidence>
<accession>A0A067PE43</accession>
<evidence type="ECO:0000313" key="3">
    <source>
        <dbReference type="Proteomes" id="UP000027265"/>
    </source>
</evidence>
<dbReference type="AlphaFoldDB" id="A0A067PE43"/>
<feature type="domain" description="AB hydrolase-1" evidence="1">
    <location>
        <begin position="4"/>
        <end position="215"/>
    </location>
</feature>
<organism evidence="2 3">
    <name type="scientific">Jaapia argillacea MUCL 33604</name>
    <dbReference type="NCBI Taxonomy" id="933084"/>
    <lineage>
        <taxon>Eukaryota</taxon>
        <taxon>Fungi</taxon>
        <taxon>Dikarya</taxon>
        <taxon>Basidiomycota</taxon>
        <taxon>Agaricomycotina</taxon>
        <taxon>Agaricomycetes</taxon>
        <taxon>Agaricomycetidae</taxon>
        <taxon>Jaapiales</taxon>
        <taxon>Jaapiaceae</taxon>
        <taxon>Jaapia</taxon>
    </lineage>
</organism>
<gene>
    <name evidence="2" type="ORF">JAAARDRAFT_139221</name>
</gene>
<dbReference type="EMBL" id="KL197742">
    <property type="protein sequence ID" value="KDQ52105.1"/>
    <property type="molecule type" value="Genomic_DNA"/>
</dbReference>
<dbReference type="Gene3D" id="3.40.50.1820">
    <property type="entry name" value="alpha/beta hydrolase"/>
    <property type="match status" value="1"/>
</dbReference>
<dbReference type="InParanoid" id="A0A067PE43"/>
<dbReference type="InterPro" id="IPR000073">
    <property type="entry name" value="AB_hydrolase_1"/>
</dbReference>
<proteinExistence type="predicted"/>
<dbReference type="GO" id="GO:0016020">
    <property type="term" value="C:membrane"/>
    <property type="evidence" value="ECO:0007669"/>
    <property type="project" value="TreeGrafter"/>
</dbReference>
<evidence type="ECO:0000259" key="1">
    <source>
        <dbReference type="Pfam" id="PF12697"/>
    </source>
</evidence>
<protein>
    <recommendedName>
        <fullName evidence="1">AB hydrolase-1 domain-containing protein</fullName>
    </recommendedName>
</protein>
<dbReference type="Proteomes" id="UP000027265">
    <property type="component" value="Unassembled WGS sequence"/>
</dbReference>
<dbReference type="PRINTS" id="PR00111">
    <property type="entry name" value="ABHYDROLASE"/>
</dbReference>
<sequence>MYHKLTPLLPNYPLLLPDFRGWGSSTDPSNDPIQYSITQLASDVENLIHHLKITDFVLVGHSMGGKVTQLIASHQPAGLKALILLASAPTTPLHLPPDMKEQQIHAYDSIKSVEFVIRNVLNSPTSPLSDDEIHHIAVGSVSGNPAAKIAWLKYGLCEEDVSADIGKIKVPVLVVAAAEDRVETVKRVVGRLGVDRAEMVVIEGSGHLLPLEAPDHIAKRVKEFLDRVLA</sequence>
<dbReference type="InterPro" id="IPR000639">
    <property type="entry name" value="Epox_hydrolase-like"/>
</dbReference>
<dbReference type="PRINTS" id="PR00412">
    <property type="entry name" value="EPOXHYDRLASE"/>
</dbReference>
<dbReference type="InterPro" id="IPR029058">
    <property type="entry name" value="AB_hydrolase_fold"/>
</dbReference>